<dbReference type="InterPro" id="IPR036890">
    <property type="entry name" value="HATPase_C_sf"/>
</dbReference>
<keyword evidence="5" id="KW-1185">Reference proteome</keyword>
<evidence type="ECO:0000313" key="5">
    <source>
        <dbReference type="Proteomes" id="UP001596012"/>
    </source>
</evidence>
<dbReference type="InterPro" id="IPR050267">
    <property type="entry name" value="Anti-sigma-factor_SerPK"/>
</dbReference>
<feature type="region of interest" description="Disordered" evidence="2">
    <location>
        <begin position="1"/>
        <end position="20"/>
    </location>
</feature>
<evidence type="ECO:0000256" key="1">
    <source>
        <dbReference type="ARBA" id="ARBA00022527"/>
    </source>
</evidence>
<dbReference type="InterPro" id="IPR003594">
    <property type="entry name" value="HATPase_dom"/>
</dbReference>
<keyword evidence="4" id="KW-0547">Nucleotide-binding</keyword>
<evidence type="ECO:0000256" key="2">
    <source>
        <dbReference type="SAM" id="MobiDB-lite"/>
    </source>
</evidence>
<sequence>MALNDATTTTGDTPPPDLGTTTRCAAFTLPADGRAVAEARHLVREQLSNWGTDPDGCDTAALVVSELFTNAVVHTSSQAIACNVEATPDQLLIQVTDDGSGPSTPMPQRANTHDEDGRGLLLVKAVSERWGVGPAEDGDARNVWATVRTNRA</sequence>
<dbReference type="Proteomes" id="UP001596012">
    <property type="component" value="Unassembled WGS sequence"/>
</dbReference>
<organism evidence="4 5">
    <name type="scientific">Streptomyces xiangluensis</name>
    <dbReference type="NCBI Taxonomy" id="2665720"/>
    <lineage>
        <taxon>Bacteria</taxon>
        <taxon>Bacillati</taxon>
        <taxon>Actinomycetota</taxon>
        <taxon>Actinomycetes</taxon>
        <taxon>Kitasatosporales</taxon>
        <taxon>Streptomycetaceae</taxon>
        <taxon>Streptomyces</taxon>
    </lineage>
</organism>
<gene>
    <name evidence="4" type="ORF">ACFPH6_05270</name>
</gene>
<accession>A0ABV8YF91</accession>
<keyword evidence="4" id="KW-0067">ATP-binding</keyword>
<evidence type="ECO:0000313" key="4">
    <source>
        <dbReference type="EMBL" id="MFC4463978.1"/>
    </source>
</evidence>
<evidence type="ECO:0000259" key="3">
    <source>
        <dbReference type="Pfam" id="PF13581"/>
    </source>
</evidence>
<dbReference type="CDD" id="cd16936">
    <property type="entry name" value="HATPase_RsbW-like"/>
    <property type="match status" value="1"/>
</dbReference>
<keyword evidence="1" id="KW-0418">Kinase</keyword>
<dbReference type="RefSeq" id="WP_386337904.1">
    <property type="nucleotide sequence ID" value="NZ_JBHSFG010000011.1"/>
</dbReference>
<proteinExistence type="predicted"/>
<dbReference type="PANTHER" id="PTHR35526:SF3">
    <property type="entry name" value="ANTI-SIGMA-F FACTOR RSBW"/>
    <property type="match status" value="1"/>
</dbReference>
<dbReference type="EMBL" id="JBHSFG010000011">
    <property type="protein sequence ID" value="MFC4463978.1"/>
    <property type="molecule type" value="Genomic_DNA"/>
</dbReference>
<dbReference type="Gene3D" id="3.30.565.10">
    <property type="entry name" value="Histidine kinase-like ATPase, C-terminal domain"/>
    <property type="match status" value="1"/>
</dbReference>
<comment type="caution">
    <text evidence="4">The sequence shown here is derived from an EMBL/GenBank/DDBJ whole genome shotgun (WGS) entry which is preliminary data.</text>
</comment>
<dbReference type="PANTHER" id="PTHR35526">
    <property type="entry name" value="ANTI-SIGMA-F FACTOR RSBW-RELATED"/>
    <property type="match status" value="1"/>
</dbReference>
<feature type="domain" description="Histidine kinase/HSP90-like ATPase" evidence="3">
    <location>
        <begin position="29"/>
        <end position="129"/>
    </location>
</feature>
<dbReference type="Pfam" id="PF13581">
    <property type="entry name" value="HATPase_c_2"/>
    <property type="match status" value="1"/>
</dbReference>
<feature type="compositionally biased region" description="Low complexity" evidence="2">
    <location>
        <begin position="7"/>
        <end position="20"/>
    </location>
</feature>
<keyword evidence="1" id="KW-0808">Transferase</keyword>
<dbReference type="SUPFAM" id="SSF55874">
    <property type="entry name" value="ATPase domain of HSP90 chaperone/DNA topoisomerase II/histidine kinase"/>
    <property type="match status" value="1"/>
</dbReference>
<dbReference type="GO" id="GO:0005524">
    <property type="term" value="F:ATP binding"/>
    <property type="evidence" value="ECO:0007669"/>
    <property type="project" value="UniProtKB-KW"/>
</dbReference>
<name>A0ABV8YF91_9ACTN</name>
<protein>
    <submittedName>
        <fullName evidence="4">ATP-binding protein</fullName>
    </submittedName>
</protein>
<reference evidence="5" key="1">
    <citation type="journal article" date="2019" name="Int. J. Syst. Evol. Microbiol.">
        <title>The Global Catalogue of Microorganisms (GCM) 10K type strain sequencing project: providing services to taxonomists for standard genome sequencing and annotation.</title>
        <authorList>
            <consortium name="The Broad Institute Genomics Platform"/>
            <consortium name="The Broad Institute Genome Sequencing Center for Infectious Disease"/>
            <person name="Wu L."/>
            <person name="Ma J."/>
        </authorList>
    </citation>
    <scope>NUCLEOTIDE SEQUENCE [LARGE SCALE GENOMIC DNA]</scope>
    <source>
        <strain evidence="5">DT43</strain>
    </source>
</reference>
<keyword evidence="1" id="KW-0723">Serine/threonine-protein kinase</keyword>